<keyword evidence="4" id="KW-1185">Reference proteome</keyword>
<proteinExistence type="predicted"/>
<feature type="region of interest" description="Disordered" evidence="1">
    <location>
        <begin position="1"/>
        <end position="42"/>
    </location>
</feature>
<evidence type="ECO:0000256" key="2">
    <source>
        <dbReference type="SAM" id="Phobius"/>
    </source>
</evidence>
<evidence type="ECO:0000256" key="1">
    <source>
        <dbReference type="SAM" id="MobiDB-lite"/>
    </source>
</evidence>
<dbReference type="RefSeq" id="XP_025559487.1">
    <property type="nucleotide sequence ID" value="XM_025701420.1"/>
</dbReference>
<feature type="compositionally biased region" description="Basic residues" evidence="1">
    <location>
        <begin position="21"/>
        <end position="34"/>
    </location>
</feature>
<dbReference type="EMBL" id="KZ821637">
    <property type="protein sequence ID" value="PYH65693.1"/>
    <property type="molecule type" value="Genomic_DNA"/>
</dbReference>
<keyword evidence="2" id="KW-1133">Transmembrane helix</keyword>
<gene>
    <name evidence="3" type="ORF">BO88DRAFT_136125</name>
</gene>
<sequence length="152" mass="17440">MVRQSRRSSMGWLGGKERSRWRNKKKKKVRKKRGNPWPTESGSFARLTSSRSTLSLTLSLLAVALQPVIFSPSPVRFLTSFSSLFIRFVIFLFFVILFVLGFYSSPSLLNPSDPSSDRSPRFFYSRSSFRPFRSARYLVPSSLFPSLALIDE</sequence>
<dbReference type="AlphaFoldDB" id="A0A319BIW5"/>
<dbReference type="GeneID" id="37206012"/>
<keyword evidence="2" id="KW-0812">Transmembrane</keyword>
<evidence type="ECO:0000313" key="3">
    <source>
        <dbReference type="EMBL" id="PYH65693.1"/>
    </source>
</evidence>
<protein>
    <recommendedName>
        <fullName evidence="5">Transmembrane protein</fullName>
    </recommendedName>
</protein>
<keyword evidence="2" id="KW-0472">Membrane</keyword>
<dbReference type="Proteomes" id="UP000248405">
    <property type="component" value="Unassembled WGS sequence"/>
</dbReference>
<reference evidence="3" key="1">
    <citation type="submission" date="2016-12" db="EMBL/GenBank/DDBJ databases">
        <title>The genomes of Aspergillus section Nigri reveals drivers in fungal speciation.</title>
        <authorList>
            <consortium name="DOE Joint Genome Institute"/>
            <person name="Vesth T.C."/>
            <person name="Nybo J."/>
            <person name="Theobald S."/>
            <person name="Brandl J."/>
            <person name="Frisvad J.C."/>
            <person name="Nielsen K.F."/>
            <person name="Lyhne E.K."/>
            <person name="Kogle M.E."/>
            <person name="Kuo A."/>
            <person name="Riley R."/>
            <person name="Clum A."/>
            <person name="Nolan M."/>
            <person name="Lipzen A."/>
            <person name="Salamov A."/>
            <person name="Henrissat B."/>
            <person name="Wiebenga A."/>
            <person name="De Vries R.P."/>
            <person name="Grigoriev I.V."/>
            <person name="Mortensen U.H."/>
            <person name="Andersen M.R."/>
            <person name="Baker S.E."/>
        </authorList>
    </citation>
    <scope>NUCLEOTIDE SEQUENCE [LARGE SCALE GENOMIC DNA]</scope>
    <source>
        <strain evidence="3">CBS 113365</strain>
    </source>
</reference>
<accession>A0A319BIW5</accession>
<organism evidence="3 4">
    <name type="scientific">Aspergillus vadensis (strain CBS 113365 / IMI 142717 / IBT 24658)</name>
    <dbReference type="NCBI Taxonomy" id="1448311"/>
    <lineage>
        <taxon>Eukaryota</taxon>
        <taxon>Fungi</taxon>
        <taxon>Dikarya</taxon>
        <taxon>Ascomycota</taxon>
        <taxon>Pezizomycotina</taxon>
        <taxon>Eurotiomycetes</taxon>
        <taxon>Eurotiomycetidae</taxon>
        <taxon>Eurotiales</taxon>
        <taxon>Aspergillaceae</taxon>
        <taxon>Aspergillus</taxon>
        <taxon>Aspergillus subgen. Circumdati</taxon>
    </lineage>
</organism>
<feature type="transmembrane region" description="Helical" evidence="2">
    <location>
        <begin position="80"/>
        <end position="103"/>
    </location>
</feature>
<name>A0A319BIW5_ASPVC</name>
<evidence type="ECO:0008006" key="5">
    <source>
        <dbReference type="Google" id="ProtNLM"/>
    </source>
</evidence>
<evidence type="ECO:0000313" key="4">
    <source>
        <dbReference type="Proteomes" id="UP000248405"/>
    </source>
</evidence>